<gene>
    <name evidence="2" type="ORF">CSOJ01_05691</name>
</gene>
<dbReference type="EMBL" id="WIGN01000073">
    <property type="protein sequence ID" value="KAF6811558.1"/>
    <property type="molecule type" value="Genomic_DNA"/>
</dbReference>
<name>A0A8H6JEN3_9PEZI</name>
<reference evidence="2 3" key="1">
    <citation type="journal article" date="2020" name="Phytopathology">
        <title>Genome Sequence Resources of Colletotrichum truncatum, C. plurivorum, C. musicola, and C. sojae: Four Species Pathogenic to Soybean (Glycine max).</title>
        <authorList>
            <person name="Rogerio F."/>
            <person name="Boufleur T.R."/>
            <person name="Ciampi-Guillardi M."/>
            <person name="Sukno S.A."/>
            <person name="Thon M.R."/>
            <person name="Massola Junior N.S."/>
            <person name="Baroncelli R."/>
        </authorList>
    </citation>
    <scope>NUCLEOTIDE SEQUENCE [LARGE SCALE GENOMIC DNA]</scope>
    <source>
        <strain evidence="2 3">LFN0009</strain>
    </source>
</reference>
<dbReference type="GO" id="GO:0016853">
    <property type="term" value="F:isomerase activity"/>
    <property type="evidence" value="ECO:0007669"/>
    <property type="project" value="UniProtKB-KW"/>
</dbReference>
<sequence>MSTTTSFKNPLAFATCSLGQPHHTLSQKLKAIASAGFNGIELSLPDLQSFATHHFRKKIAEDDYTSLSSAATLVREQCKQLSLEIMVLQPFSNFEGWPRGSKQRKDAFDRARGWVEIMSAAGTMMLQVGSSDSPGIEDASMEDVVDDLRELADMLNEKGFKIAYENWCWATRAPGWKDVWEIVQLADRENLGLCLDTFQTAGGEWGDPTTSSGLIETLDKHDLESRFGDSLKELTNTIPPEKIFFLQVSDAYRVEPPLDAAPDENGLRARGRWSHDFRPLPFEGGYLPIGKVFDAVMKTGFQGWISVEVFDGREGERFGGDLEGFTRKGMEGVGSLLRDTVDGSDV</sequence>
<protein>
    <submittedName>
        <fullName evidence="2">Xylose isomerase-like TIM barrel</fullName>
    </submittedName>
</protein>
<dbReference type="InterPro" id="IPR036237">
    <property type="entry name" value="Xyl_isomerase-like_sf"/>
</dbReference>
<proteinExistence type="predicted"/>
<dbReference type="AlphaFoldDB" id="A0A8H6JEN3"/>
<dbReference type="Proteomes" id="UP000652219">
    <property type="component" value="Unassembled WGS sequence"/>
</dbReference>
<dbReference type="PANTHER" id="PTHR12110:SF56">
    <property type="entry name" value="DEHYDRATASE, PUTATIVE (AFU_ORTHOLOGUE AFUA_6G08740)-RELATED"/>
    <property type="match status" value="1"/>
</dbReference>
<dbReference type="Pfam" id="PF01261">
    <property type="entry name" value="AP_endonuc_2"/>
    <property type="match status" value="1"/>
</dbReference>
<dbReference type="SUPFAM" id="SSF51658">
    <property type="entry name" value="Xylose isomerase-like"/>
    <property type="match status" value="1"/>
</dbReference>
<feature type="domain" description="Xylose isomerase-like TIM barrel" evidence="1">
    <location>
        <begin position="29"/>
        <end position="313"/>
    </location>
</feature>
<evidence type="ECO:0000259" key="1">
    <source>
        <dbReference type="Pfam" id="PF01261"/>
    </source>
</evidence>
<organism evidence="2 3">
    <name type="scientific">Colletotrichum sojae</name>
    <dbReference type="NCBI Taxonomy" id="2175907"/>
    <lineage>
        <taxon>Eukaryota</taxon>
        <taxon>Fungi</taxon>
        <taxon>Dikarya</taxon>
        <taxon>Ascomycota</taxon>
        <taxon>Pezizomycotina</taxon>
        <taxon>Sordariomycetes</taxon>
        <taxon>Hypocreomycetidae</taxon>
        <taxon>Glomerellales</taxon>
        <taxon>Glomerellaceae</taxon>
        <taxon>Colletotrichum</taxon>
        <taxon>Colletotrichum orchidearum species complex</taxon>
    </lineage>
</organism>
<dbReference type="PANTHER" id="PTHR12110">
    <property type="entry name" value="HYDROXYPYRUVATE ISOMERASE"/>
    <property type="match status" value="1"/>
</dbReference>
<dbReference type="Gene3D" id="3.20.20.150">
    <property type="entry name" value="Divalent-metal-dependent TIM barrel enzymes"/>
    <property type="match status" value="1"/>
</dbReference>
<comment type="caution">
    <text evidence="2">The sequence shown here is derived from an EMBL/GenBank/DDBJ whole genome shotgun (WGS) entry which is preliminary data.</text>
</comment>
<accession>A0A8H6JEN3</accession>
<evidence type="ECO:0000313" key="2">
    <source>
        <dbReference type="EMBL" id="KAF6811558.1"/>
    </source>
</evidence>
<evidence type="ECO:0000313" key="3">
    <source>
        <dbReference type="Proteomes" id="UP000652219"/>
    </source>
</evidence>
<keyword evidence="3" id="KW-1185">Reference proteome</keyword>
<dbReference type="InterPro" id="IPR013022">
    <property type="entry name" value="Xyl_isomerase-like_TIM-brl"/>
</dbReference>
<dbReference type="InterPro" id="IPR050312">
    <property type="entry name" value="IolE/XylAMocC-like"/>
</dbReference>
<keyword evidence="2" id="KW-0413">Isomerase</keyword>